<dbReference type="AlphaFoldDB" id="A0A1Y5TNS7"/>
<dbReference type="STRING" id="658057.SAMN04488032_11689"/>
<reference evidence="2 3" key="1">
    <citation type="submission" date="2017-03" db="EMBL/GenBank/DDBJ databases">
        <authorList>
            <person name="Afonso C.L."/>
            <person name="Miller P.J."/>
            <person name="Scott M.A."/>
            <person name="Spackman E."/>
            <person name="Goraichik I."/>
            <person name="Dimitrov K.M."/>
            <person name="Suarez D.L."/>
            <person name="Swayne D.E."/>
        </authorList>
    </citation>
    <scope>NUCLEOTIDE SEQUENCE [LARGE SCALE GENOMIC DNA]</scope>
    <source>
        <strain evidence="2 3">CECT 7971</strain>
    </source>
</reference>
<protein>
    <recommendedName>
        <fullName evidence="4">Cardiolipin synthase N-terminal domain-containing protein</fullName>
    </recommendedName>
</protein>
<gene>
    <name evidence="2" type="ORF">PAM7971_03480</name>
</gene>
<dbReference type="EMBL" id="FWFW01000015">
    <property type="protein sequence ID" value="SLN66258.1"/>
    <property type="molecule type" value="Genomic_DNA"/>
</dbReference>
<proteinExistence type="predicted"/>
<sequence length="75" mass="8066">MDGAASLVGIVLFLWLIVYVCVLLPMSMAAARGRSRLGWLLLTLLFSPFISIIALMVLGPTAELVIAEMNEDGSN</sequence>
<feature type="transmembrane region" description="Helical" evidence="1">
    <location>
        <begin position="37"/>
        <end position="59"/>
    </location>
</feature>
<evidence type="ECO:0000313" key="2">
    <source>
        <dbReference type="EMBL" id="SLN66258.1"/>
    </source>
</evidence>
<accession>A0A1Y5TNS7</accession>
<keyword evidence="1" id="KW-0472">Membrane</keyword>
<keyword evidence="1" id="KW-1133">Transmembrane helix</keyword>
<keyword evidence="3" id="KW-1185">Reference proteome</keyword>
<organism evidence="2 3">
    <name type="scientific">Pacificibacter marinus</name>
    <dbReference type="NCBI Taxonomy" id="658057"/>
    <lineage>
        <taxon>Bacteria</taxon>
        <taxon>Pseudomonadati</taxon>
        <taxon>Pseudomonadota</taxon>
        <taxon>Alphaproteobacteria</taxon>
        <taxon>Rhodobacterales</taxon>
        <taxon>Roseobacteraceae</taxon>
        <taxon>Pacificibacter</taxon>
    </lineage>
</organism>
<evidence type="ECO:0000313" key="3">
    <source>
        <dbReference type="Proteomes" id="UP000193307"/>
    </source>
</evidence>
<name>A0A1Y5TNS7_9RHOB</name>
<evidence type="ECO:0000256" key="1">
    <source>
        <dbReference type="SAM" id="Phobius"/>
    </source>
</evidence>
<evidence type="ECO:0008006" key="4">
    <source>
        <dbReference type="Google" id="ProtNLM"/>
    </source>
</evidence>
<dbReference type="RefSeq" id="WP_085850560.1">
    <property type="nucleotide sequence ID" value="NZ_FNZV01000016.1"/>
</dbReference>
<feature type="transmembrane region" description="Helical" evidence="1">
    <location>
        <begin position="6"/>
        <end position="25"/>
    </location>
</feature>
<dbReference type="Proteomes" id="UP000193307">
    <property type="component" value="Unassembled WGS sequence"/>
</dbReference>
<keyword evidence="1" id="KW-0812">Transmembrane</keyword>